<organism evidence="13 14">
    <name type="scientific">Clostridium amylolyticum</name>
    <dbReference type="NCBI Taxonomy" id="1121298"/>
    <lineage>
        <taxon>Bacteria</taxon>
        <taxon>Bacillati</taxon>
        <taxon>Bacillota</taxon>
        <taxon>Clostridia</taxon>
        <taxon>Eubacteriales</taxon>
        <taxon>Clostridiaceae</taxon>
        <taxon>Clostridium</taxon>
    </lineage>
</organism>
<evidence type="ECO:0000256" key="6">
    <source>
        <dbReference type="ARBA" id="ARBA00022842"/>
    </source>
</evidence>
<evidence type="ECO:0000256" key="5">
    <source>
        <dbReference type="ARBA" id="ARBA00022692"/>
    </source>
</evidence>
<comment type="similarity">
    <text evidence="2 12">Belongs to the CorA metal ion transporter (MIT) (TC 1.A.35) family.</text>
</comment>
<evidence type="ECO:0000256" key="7">
    <source>
        <dbReference type="ARBA" id="ARBA00022989"/>
    </source>
</evidence>
<evidence type="ECO:0000256" key="3">
    <source>
        <dbReference type="ARBA" id="ARBA00022448"/>
    </source>
</evidence>
<evidence type="ECO:0000256" key="2">
    <source>
        <dbReference type="ARBA" id="ARBA00009765"/>
    </source>
</evidence>
<dbReference type="AlphaFoldDB" id="A0A1M6EHI6"/>
<evidence type="ECO:0000256" key="11">
    <source>
        <dbReference type="ARBA" id="ARBA00045497"/>
    </source>
</evidence>
<dbReference type="PANTHER" id="PTHR46494:SF1">
    <property type="entry name" value="CORA FAMILY METAL ION TRANSPORTER (EUROFUNG)"/>
    <property type="match status" value="1"/>
</dbReference>
<keyword evidence="14" id="KW-1185">Reference proteome</keyword>
<gene>
    <name evidence="12" type="primary">corA</name>
    <name evidence="13" type="ORF">SAMN05444401_1577</name>
</gene>
<dbReference type="InterPro" id="IPR045863">
    <property type="entry name" value="CorA_TM1_TM2"/>
</dbReference>
<keyword evidence="3 12" id="KW-0813">Transport</keyword>
<dbReference type="InterPro" id="IPR004488">
    <property type="entry name" value="Mg/Co-transport_prot_CorA"/>
</dbReference>
<dbReference type="FunFam" id="1.20.58.340:FF:000004">
    <property type="entry name" value="Magnesium transport protein CorA"/>
    <property type="match status" value="1"/>
</dbReference>
<keyword evidence="8 12" id="KW-0406">Ion transport</keyword>
<dbReference type="GO" id="GO:0015095">
    <property type="term" value="F:magnesium ion transmembrane transporter activity"/>
    <property type="evidence" value="ECO:0007669"/>
    <property type="project" value="UniProtKB-UniRule"/>
</dbReference>
<evidence type="ECO:0000313" key="14">
    <source>
        <dbReference type="Proteomes" id="UP000184080"/>
    </source>
</evidence>
<proteinExistence type="inferred from homology"/>
<evidence type="ECO:0000256" key="4">
    <source>
        <dbReference type="ARBA" id="ARBA00022475"/>
    </source>
</evidence>
<evidence type="ECO:0000256" key="8">
    <source>
        <dbReference type="ARBA" id="ARBA00023065"/>
    </source>
</evidence>
<keyword evidence="7 12" id="KW-1133">Transmembrane helix</keyword>
<dbReference type="EMBL" id="FQZO01000002">
    <property type="protein sequence ID" value="SHI84962.1"/>
    <property type="molecule type" value="Genomic_DNA"/>
</dbReference>
<dbReference type="NCBIfam" id="TIGR00383">
    <property type="entry name" value="corA"/>
    <property type="match status" value="1"/>
</dbReference>
<evidence type="ECO:0000256" key="12">
    <source>
        <dbReference type="RuleBase" id="RU362010"/>
    </source>
</evidence>
<protein>
    <recommendedName>
        <fullName evidence="12">Magnesium transport protein CorA</fullName>
    </recommendedName>
</protein>
<evidence type="ECO:0000313" key="13">
    <source>
        <dbReference type="EMBL" id="SHI84962.1"/>
    </source>
</evidence>
<feature type="transmembrane region" description="Helical" evidence="12">
    <location>
        <begin position="271"/>
        <end position="291"/>
    </location>
</feature>
<accession>A0A1M6EHI6</accession>
<dbReference type="Pfam" id="PF01544">
    <property type="entry name" value="CorA"/>
    <property type="match status" value="1"/>
</dbReference>
<evidence type="ECO:0000256" key="1">
    <source>
        <dbReference type="ARBA" id="ARBA00004651"/>
    </source>
</evidence>
<keyword evidence="9 12" id="KW-0472">Membrane</keyword>
<dbReference type="STRING" id="1121298.SAMN05444401_1577"/>
<dbReference type="GO" id="GO:0000287">
    <property type="term" value="F:magnesium ion binding"/>
    <property type="evidence" value="ECO:0007669"/>
    <property type="project" value="TreeGrafter"/>
</dbReference>
<dbReference type="CDD" id="cd12822">
    <property type="entry name" value="TmCorA-like"/>
    <property type="match status" value="1"/>
</dbReference>
<comment type="catalytic activity">
    <reaction evidence="10">
        <text>Mg(2+)(in) = Mg(2+)(out)</text>
        <dbReference type="Rhea" id="RHEA:29827"/>
        <dbReference type="ChEBI" id="CHEBI:18420"/>
    </reaction>
</comment>
<comment type="function">
    <text evidence="11">Mediates influx of magnesium ions. Alternates between open and closed states. Activated by low cytoplasmic Mg(2+) levels. Inactive when cytoplasmic Mg(2+) levels are high.</text>
</comment>
<dbReference type="SUPFAM" id="SSF144083">
    <property type="entry name" value="Magnesium transport protein CorA, transmembrane region"/>
    <property type="match status" value="1"/>
</dbReference>
<feature type="transmembrane region" description="Helical" evidence="12">
    <location>
        <begin position="303"/>
        <end position="323"/>
    </location>
</feature>
<reference evidence="13 14" key="1">
    <citation type="submission" date="2016-11" db="EMBL/GenBank/DDBJ databases">
        <authorList>
            <person name="Jaros S."/>
            <person name="Januszkiewicz K."/>
            <person name="Wedrychowicz H."/>
        </authorList>
    </citation>
    <scope>NUCLEOTIDE SEQUENCE [LARGE SCALE GENOMIC DNA]</scope>
    <source>
        <strain evidence="13 14">DSM 21864</strain>
    </source>
</reference>
<dbReference type="InterPro" id="IPR002523">
    <property type="entry name" value="MgTranspt_CorA/ZnTranspt_ZntB"/>
</dbReference>
<dbReference type="GO" id="GO:0015087">
    <property type="term" value="F:cobalt ion transmembrane transporter activity"/>
    <property type="evidence" value="ECO:0007669"/>
    <property type="project" value="UniProtKB-UniRule"/>
</dbReference>
<evidence type="ECO:0000256" key="9">
    <source>
        <dbReference type="ARBA" id="ARBA00023136"/>
    </source>
</evidence>
<evidence type="ECO:0000256" key="10">
    <source>
        <dbReference type="ARBA" id="ARBA00034269"/>
    </source>
</evidence>
<dbReference type="RefSeq" id="WP_073005302.1">
    <property type="nucleotide sequence ID" value="NZ_FQZO01000002.1"/>
</dbReference>
<dbReference type="SUPFAM" id="SSF143865">
    <property type="entry name" value="CorA soluble domain-like"/>
    <property type="match status" value="1"/>
</dbReference>
<sequence length="329" mass="38743">MIRVMYHSKYLNKVEIKNYESTDNFLKECHNIQCNIMWIDIDYCSNSKEDDFKDIINKFFDYSNSSIARELPARHSSVEKYSDFYSIDMLILKDSNLKKHMHWLKKHFIINKNIIISLGSEHSKIFEEIWKNLSTHPTALKGNTDGILYLILDYICDEYFAALEDLESMVEEIEVALIDGNTNELQDKILKLRKEILKFKRVVSSLRTVTYSLISYDYDVIDEENTNYIKTVHDNTFKIYEALESELDTLATDLNLYNSKMSNKMNETMEFLTVITTIMAPLTLIAGIYGMNFKFMPEIESKFAYPITLVVMLILVILQVRYFKKKNWL</sequence>
<dbReference type="Proteomes" id="UP000184080">
    <property type="component" value="Unassembled WGS sequence"/>
</dbReference>
<dbReference type="OrthoDB" id="9803416at2"/>
<dbReference type="Gene3D" id="1.20.58.340">
    <property type="entry name" value="Magnesium transport protein CorA, transmembrane region"/>
    <property type="match status" value="2"/>
</dbReference>
<dbReference type="GO" id="GO:0005886">
    <property type="term" value="C:plasma membrane"/>
    <property type="evidence" value="ECO:0007669"/>
    <property type="project" value="UniProtKB-SubCell"/>
</dbReference>
<keyword evidence="4 12" id="KW-1003">Cell membrane</keyword>
<keyword evidence="6 12" id="KW-0460">Magnesium</keyword>
<dbReference type="PANTHER" id="PTHR46494">
    <property type="entry name" value="CORA FAMILY METAL ION TRANSPORTER (EUROFUNG)"/>
    <property type="match status" value="1"/>
</dbReference>
<dbReference type="GO" id="GO:0050897">
    <property type="term" value="F:cobalt ion binding"/>
    <property type="evidence" value="ECO:0007669"/>
    <property type="project" value="TreeGrafter"/>
</dbReference>
<keyword evidence="5 12" id="KW-0812">Transmembrane</keyword>
<dbReference type="InterPro" id="IPR045861">
    <property type="entry name" value="CorA_cytoplasmic_dom"/>
</dbReference>
<name>A0A1M6EHI6_9CLOT</name>
<comment type="subcellular location">
    <subcellularLocation>
        <location evidence="1">Cell membrane</location>
        <topology evidence="1">Multi-pass membrane protein</topology>
    </subcellularLocation>
    <subcellularLocation>
        <location evidence="12">Membrane</location>
        <topology evidence="12">Multi-pass membrane protein</topology>
    </subcellularLocation>
</comment>